<dbReference type="AlphaFoldDB" id="A0AA86SHW3"/>
<evidence type="ECO:0000256" key="2">
    <source>
        <dbReference type="ARBA" id="ARBA00022679"/>
    </source>
</evidence>
<name>A0AA86SHW3_9FABA</name>
<organism evidence="3 4">
    <name type="scientific">Sphenostylis stenocarpa</name>
    <dbReference type="NCBI Taxonomy" id="92480"/>
    <lineage>
        <taxon>Eukaryota</taxon>
        <taxon>Viridiplantae</taxon>
        <taxon>Streptophyta</taxon>
        <taxon>Embryophyta</taxon>
        <taxon>Tracheophyta</taxon>
        <taxon>Spermatophyta</taxon>
        <taxon>Magnoliopsida</taxon>
        <taxon>eudicotyledons</taxon>
        <taxon>Gunneridae</taxon>
        <taxon>Pentapetalae</taxon>
        <taxon>rosids</taxon>
        <taxon>fabids</taxon>
        <taxon>Fabales</taxon>
        <taxon>Fabaceae</taxon>
        <taxon>Papilionoideae</taxon>
        <taxon>50 kb inversion clade</taxon>
        <taxon>NPAAA clade</taxon>
        <taxon>indigoferoid/millettioid clade</taxon>
        <taxon>Phaseoleae</taxon>
        <taxon>Sphenostylis</taxon>
    </lineage>
</organism>
<dbReference type="SUPFAM" id="SSF53756">
    <property type="entry name" value="UDP-Glycosyltransferase/glycogen phosphorylase"/>
    <property type="match status" value="1"/>
</dbReference>
<keyword evidence="4" id="KW-1185">Reference proteome</keyword>
<dbReference type="CDD" id="cd03784">
    <property type="entry name" value="GT1_Gtf-like"/>
    <property type="match status" value="1"/>
</dbReference>
<evidence type="ECO:0008006" key="5">
    <source>
        <dbReference type="Google" id="ProtNLM"/>
    </source>
</evidence>
<comment type="similarity">
    <text evidence="1">Belongs to the UDP-glycosyltransferase family.</text>
</comment>
<keyword evidence="2" id="KW-0808">Transferase</keyword>
<dbReference type="Gramene" id="rna-AYBTSS11_LOCUS18213">
    <property type="protein sequence ID" value="CAJ1960477.1"/>
    <property type="gene ID" value="gene-AYBTSS11_LOCUS18213"/>
</dbReference>
<evidence type="ECO:0000313" key="4">
    <source>
        <dbReference type="Proteomes" id="UP001189624"/>
    </source>
</evidence>
<dbReference type="PANTHER" id="PTHR11926">
    <property type="entry name" value="GLUCOSYL/GLUCURONOSYL TRANSFERASES"/>
    <property type="match status" value="1"/>
</dbReference>
<dbReference type="Gene3D" id="3.40.50.2000">
    <property type="entry name" value="Glycogen Phosphorylase B"/>
    <property type="match status" value="2"/>
</dbReference>
<evidence type="ECO:0000313" key="3">
    <source>
        <dbReference type="EMBL" id="CAJ1960477.1"/>
    </source>
</evidence>
<reference evidence="3" key="1">
    <citation type="submission" date="2023-10" db="EMBL/GenBank/DDBJ databases">
        <authorList>
            <person name="Domelevo Entfellner J.-B."/>
        </authorList>
    </citation>
    <scope>NUCLEOTIDE SEQUENCE</scope>
</reference>
<sequence length="452" mass="51178">MEFHLQPHVLVLPYPSQGHINPMMNLCNILVSKNPDILVSFLVTQHWLPLTTSQAKPRNITVVALPDLAPSANTLDAAVHAVMTQIEAPLQGLLDDLSPPPTFLICDAFLSWAVALANRRNIPVAAFWTTSTAELWVQYFHLFQRNHRCRQEMLDYIPSTSWIEESDIPLLNENNSKLLQWALKCCEWLPKAQYLLLPSIYELEGKVVDGLKANLSIPIYTIGPNIPYCSLGEKSCNPNNNGYMEWLDRQPPNSVLYISHGSYLSISSAQMEEIGNALHDGNVRFMWVTRGESPRLREICYGKKNRGLVVAWCDQLRVLLHHAVGGYWTHCGWNSVMEGIFSGVPFLTFPIAMDQPLISRLIVEDWKVGWRVKKDDKLETLVRRDAILVLLRKFMDLDSDVGSDMRKRAKDLQLMLHLAIAHNGSSQTNIKTLVNNIVQSGSNRVKDIHSLN</sequence>
<proteinExistence type="inferred from homology"/>
<protein>
    <recommendedName>
        <fullName evidence="5">UDP-glycosyltransferase</fullName>
    </recommendedName>
</protein>
<accession>A0AA86SHW3</accession>
<dbReference type="Proteomes" id="UP001189624">
    <property type="component" value="Chromosome 6"/>
</dbReference>
<dbReference type="GO" id="GO:0080043">
    <property type="term" value="F:quercetin 3-O-glucosyltransferase activity"/>
    <property type="evidence" value="ECO:0007669"/>
    <property type="project" value="TreeGrafter"/>
</dbReference>
<dbReference type="EMBL" id="OY731403">
    <property type="protein sequence ID" value="CAJ1960477.1"/>
    <property type="molecule type" value="Genomic_DNA"/>
</dbReference>
<evidence type="ECO:0000256" key="1">
    <source>
        <dbReference type="ARBA" id="ARBA00009995"/>
    </source>
</evidence>
<dbReference type="GO" id="GO:0080044">
    <property type="term" value="F:quercetin 7-O-glucosyltransferase activity"/>
    <property type="evidence" value="ECO:0007669"/>
    <property type="project" value="TreeGrafter"/>
</dbReference>
<gene>
    <name evidence="3" type="ORF">AYBTSS11_LOCUS18213</name>
</gene>
<dbReference type="FunFam" id="3.40.50.2000:FF:000138">
    <property type="entry name" value="Glycosyltransferase"/>
    <property type="match status" value="1"/>
</dbReference>
<dbReference type="InterPro" id="IPR002213">
    <property type="entry name" value="UDP_glucos_trans"/>
</dbReference>
<dbReference type="PANTHER" id="PTHR11926:SF774">
    <property type="entry name" value="UDP-GLYCOSYLTRANSFERASE 85A1-RELATED"/>
    <property type="match status" value="1"/>
</dbReference>
<dbReference type="Pfam" id="PF00201">
    <property type="entry name" value="UDPGT"/>
    <property type="match status" value="1"/>
</dbReference>